<evidence type="ECO:0000313" key="2">
    <source>
        <dbReference type="EMBL" id="RCA11850.1"/>
    </source>
</evidence>
<reference evidence="2 3" key="1">
    <citation type="submission" date="2015-06" db="EMBL/GenBank/DDBJ databases">
        <title>The Genome Sequence of Enterococcus durans 4EA1.</title>
        <authorList>
            <consortium name="The Broad Institute Genomics Platform"/>
            <consortium name="The Broad Institute Genome Sequencing Center for Infectious Disease"/>
            <person name="Earl A.M."/>
            <person name="Van Tyne D."/>
            <person name="Lebreton F."/>
            <person name="Saavedra J.T."/>
            <person name="Gilmore M.S."/>
            <person name="Manson Mcguire A."/>
            <person name="Clock S."/>
            <person name="Crupain M."/>
            <person name="Rangan U."/>
            <person name="Young S."/>
            <person name="Abouelleil A."/>
            <person name="Cao P."/>
            <person name="Chapman S.B."/>
            <person name="Griggs A."/>
            <person name="Priest M."/>
            <person name="Shea T."/>
            <person name="Wortman J."/>
            <person name="Nusbaum C."/>
            <person name="Birren B."/>
        </authorList>
    </citation>
    <scope>NUCLEOTIDE SEQUENCE [LARGE SCALE GENOMIC DNA]</scope>
    <source>
        <strain evidence="2 3">4EA1</strain>
    </source>
</reference>
<keyword evidence="1" id="KW-0472">Membrane</keyword>
<dbReference type="Proteomes" id="UP000252797">
    <property type="component" value="Unassembled WGS sequence"/>
</dbReference>
<protein>
    <submittedName>
        <fullName evidence="2">Uncharacterized protein</fullName>
    </submittedName>
</protein>
<dbReference type="EMBL" id="LEPB01000001">
    <property type="protein sequence ID" value="RCA11850.1"/>
    <property type="molecule type" value="Genomic_DNA"/>
</dbReference>
<gene>
    <name evidence="2" type="ORF">EA71_00054</name>
</gene>
<dbReference type="AlphaFoldDB" id="A0A367CIL5"/>
<organism evidence="2 3">
    <name type="scientific">Enterococcus durans</name>
    <dbReference type="NCBI Taxonomy" id="53345"/>
    <lineage>
        <taxon>Bacteria</taxon>
        <taxon>Bacillati</taxon>
        <taxon>Bacillota</taxon>
        <taxon>Bacilli</taxon>
        <taxon>Lactobacillales</taxon>
        <taxon>Enterococcaceae</taxon>
        <taxon>Enterococcus</taxon>
    </lineage>
</organism>
<name>A0A367CIL5_9ENTE</name>
<comment type="caution">
    <text evidence="2">The sequence shown here is derived from an EMBL/GenBank/DDBJ whole genome shotgun (WGS) entry which is preliminary data.</text>
</comment>
<proteinExistence type="predicted"/>
<keyword evidence="1" id="KW-1133">Transmembrane helix</keyword>
<sequence>MKKTIILVSSILIIVAIFFIVDFLTSPIKDISSKAQMQPTQTSKMDYVPTENELVKNEGPQLRLLGSYEVVEINFDDHPYITLRNEEHEDISFTITILDKDKKTFIIPAIQFAPQNLHVSDTFGLAKKDTRYFAYKE</sequence>
<feature type="transmembrane region" description="Helical" evidence="1">
    <location>
        <begin position="6"/>
        <end position="24"/>
    </location>
</feature>
<evidence type="ECO:0000256" key="1">
    <source>
        <dbReference type="SAM" id="Phobius"/>
    </source>
</evidence>
<evidence type="ECO:0000313" key="3">
    <source>
        <dbReference type="Proteomes" id="UP000252797"/>
    </source>
</evidence>
<keyword evidence="1" id="KW-0812">Transmembrane</keyword>
<accession>A0A367CIL5</accession>
<dbReference type="RefSeq" id="WP_171024545.1">
    <property type="nucleotide sequence ID" value="NZ_JAAMRZ010000003.1"/>
</dbReference>